<name>A0A193LF23_9GAMM</name>
<dbReference type="OrthoDB" id="9809995at2"/>
<dbReference type="InterPro" id="IPR022496">
    <property type="entry name" value="T6A_TsaB"/>
</dbReference>
<gene>
    <name evidence="5" type="ORF">BA177_07480</name>
</gene>
<dbReference type="GO" id="GO:0016740">
    <property type="term" value="F:transferase activity"/>
    <property type="evidence" value="ECO:0007669"/>
    <property type="project" value="UniProtKB-KW"/>
</dbReference>
<evidence type="ECO:0000259" key="4">
    <source>
        <dbReference type="Pfam" id="PF00814"/>
    </source>
</evidence>
<dbReference type="GO" id="GO:0005829">
    <property type="term" value="C:cytosol"/>
    <property type="evidence" value="ECO:0007669"/>
    <property type="project" value="TreeGrafter"/>
</dbReference>
<evidence type="ECO:0000313" key="6">
    <source>
        <dbReference type="Proteomes" id="UP000092695"/>
    </source>
</evidence>
<dbReference type="PANTHER" id="PTHR11735:SF11">
    <property type="entry name" value="TRNA THREONYLCARBAMOYLADENOSINE BIOSYNTHESIS PROTEIN TSAB"/>
    <property type="match status" value="1"/>
</dbReference>
<dbReference type="AlphaFoldDB" id="A0A193LF23"/>
<dbReference type="RefSeq" id="WP_068614942.1">
    <property type="nucleotide sequence ID" value="NZ_CP016268.1"/>
</dbReference>
<evidence type="ECO:0000256" key="2">
    <source>
        <dbReference type="ARBA" id="ARBA00019012"/>
    </source>
</evidence>
<dbReference type="InterPro" id="IPR000905">
    <property type="entry name" value="Gcp-like_dom"/>
</dbReference>
<evidence type="ECO:0000256" key="1">
    <source>
        <dbReference type="ARBA" id="ARBA00010493"/>
    </source>
</evidence>
<feature type="domain" description="Gcp-like" evidence="4">
    <location>
        <begin position="32"/>
        <end position="126"/>
    </location>
</feature>
<accession>A0A193LF23</accession>
<evidence type="ECO:0000256" key="3">
    <source>
        <dbReference type="ARBA" id="ARBA00032446"/>
    </source>
</evidence>
<dbReference type="SUPFAM" id="SSF53067">
    <property type="entry name" value="Actin-like ATPase domain"/>
    <property type="match status" value="2"/>
</dbReference>
<dbReference type="EMBL" id="CP016268">
    <property type="protein sequence ID" value="ANO51068.1"/>
    <property type="molecule type" value="Genomic_DNA"/>
</dbReference>
<keyword evidence="5" id="KW-0808">Transferase</keyword>
<reference evidence="5 6" key="1">
    <citation type="submission" date="2016-06" db="EMBL/GenBank/DDBJ databases">
        <title>Complete genome sequence of a deep-branching marine Gamma Proteobacterium Woeseia oceani type strain XK5.</title>
        <authorList>
            <person name="Mu D."/>
            <person name="Du Z."/>
        </authorList>
    </citation>
    <scope>NUCLEOTIDE SEQUENCE [LARGE SCALE GENOMIC DNA]</scope>
    <source>
        <strain evidence="5 6">XK5</strain>
    </source>
</reference>
<dbReference type="GO" id="GO:0002949">
    <property type="term" value="P:tRNA threonylcarbamoyladenosine modification"/>
    <property type="evidence" value="ECO:0007669"/>
    <property type="project" value="InterPro"/>
</dbReference>
<dbReference type="Pfam" id="PF00814">
    <property type="entry name" value="TsaD"/>
    <property type="match status" value="1"/>
</dbReference>
<dbReference type="NCBIfam" id="TIGR03725">
    <property type="entry name" value="T6A_YeaZ"/>
    <property type="match status" value="1"/>
</dbReference>
<dbReference type="KEGG" id="woc:BA177_07480"/>
<dbReference type="CDD" id="cd24032">
    <property type="entry name" value="ASKHA_NBD_TsaB"/>
    <property type="match status" value="1"/>
</dbReference>
<dbReference type="InterPro" id="IPR043129">
    <property type="entry name" value="ATPase_NBD"/>
</dbReference>
<comment type="similarity">
    <text evidence="1">Belongs to the KAE1 / TsaD family. TsaB subfamily.</text>
</comment>
<dbReference type="PANTHER" id="PTHR11735">
    <property type="entry name" value="TRNA N6-ADENOSINE THREONYLCARBAMOYLTRANSFERASE"/>
    <property type="match status" value="1"/>
</dbReference>
<dbReference type="Gene3D" id="3.30.420.40">
    <property type="match status" value="2"/>
</dbReference>
<evidence type="ECO:0000313" key="5">
    <source>
        <dbReference type="EMBL" id="ANO51068.1"/>
    </source>
</evidence>
<protein>
    <recommendedName>
        <fullName evidence="2">tRNA threonylcarbamoyladenosine biosynthesis protein TsaB</fullName>
    </recommendedName>
    <alternativeName>
        <fullName evidence="3">t(6)A37 threonylcarbamoyladenosine biosynthesis protein TsaB</fullName>
    </alternativeName>
</protein>
<dbReference type="STRING" id="1548547.BA177_07480"/>
<proteinExistence type="inferred from homology"/>
<organism evidence="5 6">
    <name type="scientific">Woeseia oceani</name>
    <dbReference type="NCBI Taxonomy" id="1548547"/>
    <lineage>
        <taxon>Bacteria</taxon>
        <taxon>Pseudomonadati</taxon>
        <taxon>Pseudomonadota</taxon>
        <taxon>Gammaproteobacteria</taxon>
        <taxon>Woeseiales</taxon>
        <taxon>Woeseiaceae</taxon>
        <taxon>Woeseia</taxon>
    </lineage>
</organism>
<sequence length="224" mass="23251">MNVLALDTSTLACTVALQSDDAMRSRHAERPREHTRLLLPMIQELLAEAGINSAQLDAVVLGNGPGSFIGMRIAASVAQGICFASGALLVPVSSLATVAAAALRESAGQPVLVAQDAHMNEVYLAAYGGDADAPEELWPASLQSAGVLAGQLPGALPAGAGWQRYPDLLAANSDWLGSPGGILYPRAEELLRLGLRALENGQTVAPERLEPAYLREQVATPPAG</sequence>
<dbReference type="Proteomes" id="UP000092695">
    <property type="component" value="Chromosome"/>
</dbReference>
<keyword evidence="6" id="KW-1185">Reference proteome</keyword>